<reference evidence="3 4" key="1">
    <citation type="journal article" date="2010" name="Cell">
        <title>The genome of Naegleria gruberi illuminates early eukaryotic versatility.</title>
        <authorList>
            <person name="Fritz-Laylin L.K."/>
            <person name="Prochnik S.E."/>
            <person name="Ginger M.L."/>
            <person name="Dacks J.B."/>
            <person name="Carpenter M.L."/>
            <person name="Field M.C."/>
            <person name="Kuo A."/>
            <person name="Paredez A."/>
            <person name="Chapman J."/>
            <person name="Pham J."/>
            <person name="Shu S."/>
            <person name="Neupane R."/>
            <person name="Cipriano M."/>
            <person name="Mancuso J."/>
            <person name="Tu H."/>
            <person name="Salamov A."/>
            <person name="Lindquist E."/>
            <person name="Shapiro H."/>
            <person name="Lucas S."/>
            <person name="Grigoriev I.V."/>
            <person name="Cande W.Z."/>
            <person name="Fulton C."/>
            <person name="Rokhsar D.S."/>
            <person name="Dawson S.C."/>
        </authorList>
    </citation>
    <scope>NUCLEOTIDE SEQUENCE [LARGE SCALE GENOMIC DNA]</scope>
    <source>
        <strain evidence="3 4">NEG-M</strain>
    </source>
</reference>
<dbReference type="GO" id="GO:0008270">
    <property type="term" value="F:zinc ion binding"/>
    <property type="evidence" value="ECO:0007669"/>
    <property type="project" value="UniProtKB-KW"/>
</dbReference>
<dbReference type="OrthoDB" id="10020332at2759"/>
<dbReference type="SUPFAM" id="SSF101898">
    <property type="entry name" value="NHL repeat"/>
    <property type="match status" value="1"/>
</dbReference>
<dbReference type="InterPro" id="IPR050952">
    <property type="entry name" value="TRIM-NHL_E3_ligases"/>
</dbReference>
<dbReference type="PANTHER" id="PTHR24104">
    <property type="entry name" value="E3 UBIQUITIN-PROTEIN LIGASE NHLRC1-RELATED"/>
    <property type="match status" value="1"/>
</dbReference>
<dbReference type="RefSeq" id="XP_002671632.1">
    <property type="nucleotide sequence ID" value="XM_002671586.1"/>
</dbReference>
<dbReference type="AlphaFoldDB" id="D2VWF5"/>
<evidence type="ECO:0000313" key="4">
    <source>
        <dbReference type="Proteomes" id="UP000006671"/>
    </source>
</evidence>
<dbReference type="InterPro" id="IPR011042">
    <property type="entry name" value="6-blade_b-propeller_TolB-like"/>
</dbReference>
<accession>D2VWF5</accession>
<dbReference type="KEGG" id="ngr:NAEGRDRAFT_73362"/>
<dbReference type="GO" id="GO:0043161">
    <property type="term" value="P:proteasome-mediated ubiquitin-dependent protein catabolic process"/>
    <property type="evidence" value="ECO:0007669"/>
    <property type="project" value="TreeGrafter"/>
</dbReference>
<dbReference type="GeneID" id="8853740"/>
<dbReference type="VEuPathDB" id="AmoebaDB:NAEGRDRAFT_73362"/>
<dbReference type="PROSITE" id="PS51125">
    <property type="entry name" value="NHL"/>
    <property type="match status" value="1"/>
</dbReference>
<dbReference type="GO" id="GO:0061630">
    <property type="term" value="F:ubiquitin protein ligase activity"/>
    <property type="evidence" value="ECO:0007669"/>
    <property type="project" value="TreeGrafter"/>
</dbReference>
<dbReference type="GO" id="GO:0000209">
    <property type="term" value="P:protein polyubiquitination"/>
    <property type="evidence" value="ECO:0007669"/>
    <property type="project" value="TreeGrafter"/>
</dbReference>
<dbReference type="Pfam" id="PF01436">
    <property type="entry name" value="NHL"/>
    <property type="match status" value="2"/>
</dbReference>
<organism evidence="4">
    <name type="scientific">Naegleria gruberi</name>
    <name type="common">Amoeba</name>
    <dbReference type="NCBI Taxonomy" id="5762"/>
    <lineage>
        <taxon>Eukaryota</taxon>
        <taxon>Discoba</taxon>
        <taxon>Heterolobosea</taxon>
        <taxon>Tetramitia</taxon>
        <taxon>Eutetramitia</taxon>
        <taxon>Vahlkampfiidae</taxon>
        <taxon>Naegleria</taxon>
    </lineage>
</organism>
<dbReference type="PANTHER" id="PTHR24104:SF25">
    <property type="entry name" value="PROTEIN LIN-41"/>
    <property type="match status" value="1"/>
</dbReference>
<proteinExistence type="predicted"/>
<name>D2VWF5_NAEGR</name>
<evidence type="ECO:0000256" key="1">
    <source>
        <dbReference type="ARBA" id="ARBA00022737"/>
    </source>
</evidence>
<keyword evidence="1" id="KW-0677">Repeat</keyword>
<keyword evidence="4" id="KW-1185">Reference proteome</keyword>
<evidence type="ECO:0000313" key="3">
    <source>
        <dbReference type="EMBL" id="EFC38888.1"/>
    </source>
</evidence>
<dbReference type="Gene3D" id="2.120.10.30">
    <property type="entry name" value="TolB, C-terminal domain"/>
    <property type="match status" value="2"/>
</dbReference>
<dbReference type="InParanoid" id="D2VWF5"/>
<dbReference type="Proteomes" id="UP000006671">
    <property type="component" value="Unassembled WGS sequence"/>
</dbReference>
<dbReference type="InterPro" id="IPR001258">
    <property type="entry name" value="NHL_repeat"/>
</dbReference>
<protein>
    <submittedName>
        <fullName evidence="3">Predicted protein</fullName>
    </submittedName>
</protein>
<gene>
    <name evidence="3" type="ORF">NAEGRDRAFT_73362</name>
</gene>
<sequence>MVGKRNSGVLICFNYLANNCKDEIKNKDNDDDDDGLLEILMEKIKSKLSGRKFNSENKSSIIGFSLNFQYETTIGLTRIQSPLNGQFDAPMDIKIDEKRALILVSDCGNRRVSVFDSYTKEFKFNIQLNSHPCTIQLDGEDGLIIACDNGHVFMYDLELGKFRWKTRDEFHREDSYLGSVYVNRGRGHVYIGDFNDGGVRVLDIETGIDIKGDSELMTIYWTRFAVGAYGMESLMDERMVISYFLKNSVLIVLDSYGALPLKLKSSFNGPRGICVDKTNQNIFVCDEGNDKIHIFDRSGNFIRSFGEYGTSVFCGFSGLFSCAINYQSGELLVADTNNYRIQIFR</sequence>
<feature type="repeat" description="NHL" evidence="2">
    <location>
        <begin position="267"/>
        <end position="298"/>
    </location>
</feature>
<dbReference type="EMBL" id="GG738904">
    <property type="protein sequence ID" value="EFC38888.1"/>
    <property type="molecule type" value="Genomic_DNA"/>
</dbReference>
<evidence type="ECO:0000256" key="2">
    <source>
        <dbReference type="PROSITE-ProRule" id="PRU00504"/>
    </source>
</evidence>